<dbReference type="RefSeq" id="WP_013759207.1">
    <property type="nucleotide sequence ID" value="NC_015500.1"/>
</dbReference>
<dbReference type="GO" id="GO:0008270">
    <property type="term" value="F:zinc ion binding"/>
    <property type="evidence" value="ECO:0007669"/>
    <property type="project" value="UniProtKB-KW"/>
</dbReference>
<evidence type="ECO:0000256" key="3">
    <source>
        <dbReference type="ARBA" id="ARBA00022833"/>
    </source>
</evidence>
<proteinExistence type="predicted"/>
<evidence type="ECO:0000256" key="2">
    <source>
        <dbReference type="ARBA" id="ARBA00022771"/>
    </source>
</evidence>
<dbReference type="AlphaFoldDB" id="F4LK42"/>
<dbReference type="OrthoDB" id="9811543at2"/>
<keyword evidence="7" id="KW-1185">Reference proteome</keyword>
<dbReference type="SUPFAM" id="SSF57716">
    <property type="entry name" value="Glucocorticoid receptor-like (DNA-binding domain)"/>
    <property type="match status" value="1"/>
</dbReference>
<feature type="zinc finger region" description="dksA C4-type" evidence="4">
    <location>
        <begin position="85"/>
        <end position="109"/>
    </location>
</feature>
<dbReference type="PANTHER" id="PTHR33823">
    <property type="entry name" value="RNA POLYMERASE-BINDING TRANSCRIPTION FACTOR DKSA-RELATED"/>
    <property type="match status" value="1"/>
</dbReference>
<dbReference type="Pfam" id="PF01258">
    <property type="entry name" value="zf-dskA_traR"/>
    <property type="match status" value="1"/>
</dbReference>
<dbReference type="PROSITE" id="PS51128">
    <property type="entry name" value="ZF_DKSA_2"/>
    <property type="match status" value="1"/>
</dbReference>
<dbReference type="Gene3D" id="1.20.120.910">
    <property type="entry name" value="DksA, coiled-coil domain"/>
    <property type="match status" value="1"/>
</dbReference>
<dbReference type="HOGENOM" id="CLU_043144_4_1_12"/>
<name>F4LK42_TREBD</name>
<dbReference type="EMBL" id="CP002696">
    <property type="protein sequence ID" value="AEE17504.1"/>
    <property type="molecule type" value="Genomic_DNA"/>
</dbReference>
<evidence type="ECO:0000259" key="5">
    <source>
        <dbReference type="Pfam" id="PF01258"/>
    </source>
</evidence>
<dbReference type="InterPro" id="IPR037187">
    <property type="entry name" value="DnaK_N"/>
</dbReference>
<evidence type="ECO:0000256" key="4">
    <source>
        <dbReference type="PROSITE-ProRule" id="PRU00510"/>
    </source>
</evidence>
<evidence type="ECO:0000256" key="1">
    <source>
        <dbReference type="ARBA" id="ARBA00022723"/>
    </source>
</evidence>
<evidence type="ECO:0000313" key="6">
    <source>
        <dbReference type="EMBL" id="AEE17504.1"/>
    </source>
</evidence>
<feature type="domain" description="Zinc finger DksA/TraR C4-type" evidence="5">
    <location>
        <begin position="80"/>
        <end position="115"/>
    </location>
</feature>
<reference evidence="7" key="1">
    <citation type="submission" date="2011-04" db="EMBL/GenBank/DDBJ databases">
        <title>The complete genome of Treponema brennaborense DSM 12168.</title>
        <authorList>
            <person name="Lucas S."/>
            <person name="Han J."/>
            <person name="Lapidus A."/>
            <person name="Bruce D."/>
            <person name="Goodwin L."/>
            <person name="Pitluck S."/>
            <person name="Peters L."/>
            <person name="Kyrpides N."/>
            <person name="Mavromatis K."/>
            <person name="Ivanova N."/>
            <person name="Mikhailova N."/>
            <person name="Pagani I."/>
            <person name="Teshima H."/>
            <person name="Detter J.C."/>
            <person name="Tapia R."/>
            <person name="Han C."/>
            <person name="Land M."/>
            <person name="Hauser L."/>
            <person name="Markowitz V."/>
            <person name="Cheng J.-F."/>
            <person name="Hugenholtz P."/>
            <person name="Woyke T."/>
            <person name="Wu D."/>
            <person name="Gronow S."/>
            <person name="Wellnitz S."/>
            <person name="Brambilla E."/>
            <person name="Klenk H.-P."/>
            <person name="Eisen J.A."/>
        </authorList>
    </citation>
    <scope>NUCLEOTIDE SEQUENCE [LARGE SCALE GENOMIC DNA]</scope>
    <source>
        <strain evidence="7">DSM 12168 / CIP 105900 / DD5/3</strain>
    </source>
</reference>
<gene>
    <name evidence="6" type="ordered locus">Trebr_2089</name>
</gene>
<dbReference type="KEGG" id="tbe:Trebr_2089"/>
<keyword evidence="3" id="KW-0862">Zinc</keyword>
<accession>F4LK42</accession>
<dbReference type="STRING" id="906968.Trebr_2089"/>
<protein>
    <submittedName>
        <fullName evidence="6">Transcriptional regulator, TraR/DksA family</fullName>
    </submittedName>
</protein>
<dbReference type="PANTHER" id="PTHR33823:SF4">
    <property type="entry name" value="GENERAL STRESS PROTEIN 16O"/>
    <property type="match status" value="1"/>
</dbReference>
<dbReference type="Proteomes" id="UP000006546">
    <property type="component" value="Chromosome"/>
</dbReference>
<dbReference type="InterPro" id="IPR000962">
    <property type="entry name" value="Znf_DskA_TraR"/>
</dbReference>
<evidence type="ECO:0000313" key="7">
    <source>
        <dbReference type="Proteomes" id="UP000006546"/>
    </source>
</evidence>
<keyword evidence="1" id="KW-0479">Metal-binding</keyword>
<dbReference type="InterPro" id="IPR020460">
    <property type="entry name" value="Znf_C4-type_bac"/>
</dbReference>
<sequence>MEKEFVSEMKEKLLEQKKEIIDSLLENNADFRQLVEGGEARDCIDEASDVVDRKMLEALGTKDTNRLNAINAALSRIELGKYGLCMKCGKPIPEARLRAIPFAMLCIDCKAADERRNR</sequence>
<dbReference type="PRINTS" id="PR00618">
    <property type="entry name" value="DKSAZNFINGER"/>
</dbReference>
<dbReference type="eggNOG" id="COG1734">
    <property type="taxonomic scope" value="Bacteria"/>
</dbReference>
<dbReference type="SUPFAM" id="SSF109635">
    <property type="entry name" value="DnaK suppressor protein DksA, alpha-hairpin domain"/>
    <property type="match status" value="1"/>
</dbReference>
<organism evidence="6 7">
    <name type="scientific">Treponema brennaborense (strain DSM 12168 / CIP 105900 / DD5/3)</name>
    <dbReference type="NCBI Taxonomy" id="906968"/>
    <lineage>
        <taxon>Bacteria</taxon>
        <taxon>Pseudomonadati</taxon>
        <taxon>Spirochaetota</taxon>
        <taxon>Spirochaetia</taxon>
        <taxon>Spirochaetales</taxon>
        <taxon>Treponemataceae</taxon>
        <taxon>Treponema</taxon>
    </lineage>
</organism>
<keyword evidence="2" id="KW-0863">Zinc-finger</keyword>